<dbReference type="Pfam" id="PF06970">
    <property type="entry name" value="RepA_N"/>
    <property type="match status" value="1"/>
</dbReference>
<accession>A0A564SHX6</accession>
<feature type="domain" description="Replication initiator A N-terminal" evidence="1">
    <location>
        <begin position="19"/>
        <end position="93"/>
    </location>
</feature>
<dbReference type="AlphaFoldDB" id="A0A564SHX6"/>
<dbReference type="InterPro" id="IPR010724">
    <property type="entry name" value="RepA_N"/>
</dbReference>
<protein>
    <recommendedName>
        <fullName evidence="1">Replication initiator A N-terminal domain-containing protein</fullName>
    </recommendedName>
</protein>
<reference evidence="2 3" key="1">
    <citation type="submission" date="2019-07" db="EMBL/GenBank/DDBJ databases">
        <authorList>
            <person name="Hibberd C M."/>
            <person name="Gehrig L. J."/>
            <person name="Chang H.-W."/>
            <person name="Venkatesh S."/>
        </authorList>
    </citation>
    <scope>NUCLEOTIDE SEQUENCE [LARGE SCALE GENOMIC DNA]</scope>
    <source>
        <strain evidence="2">Ruminococcus_torques_SSTS_Bg7063</strain>
    </source>
</reference>
<organism evidence="2 3">
    <name type="scientific">[Ruminococcus] torques</name>
    <dbReference type="NCBI Taxonomy" id="33039"/>
    <lineage>
        <taxon>Bacteria</taxon>
        <taxon>Bacillati</taxon>
        <taxon>Bacillota</taxon>
        <taxon>Clostridia</taxon>
        <taxon>Lachnospirales</taxon>
        <taxon>Lachnospiraceae</taxon>
        <taxon>Mediterraneibacter</taxon>
    </lineage>
</organism>
<dbReference type="Proteomes" id="UP000363661">
    <property type="component" value="Unassembled WGS sequence"/>
</dbReference>
<proteinExistence type="predicted"/>
<evidence type="ECO:0000259" key="1">
    <source>
        <dbReference type="Pfam" id="PF06970"/>
    </source>
</evidence>
<keyword evidence="3" id="KW-1185">Reference proteome</keyword>
<evidence type="ECO:0000313" key="2">
    <source>
        <dbReference type="EMBL" id="VUW94777.1"/>
    </source>
</evidence>
<name>A0A564SHX6_9FIRM</name>
<gene>
    <name evidence="2" type="ORF">RTSSTS7063_00346</name>
</gene>
<sequence length="153" mass="18006">MEQKATFRYFYGEEADMHSFYRIPKLLFTNDYFKALSNDAKILYGLMLDRMSLSVKNQWFDEENKAYIYFSVEDIMELLNCGKNKAVKIMQELDDKTGIGLIEKKRQGFGKANIIYVKNFVIEDIVEEKPLQEFTNQTSGDKVEDTEVYKPNF</sequence>
<evidence type="ECO:0000313" key="3">
    <source>
        <dbReference type="Proteomes" id="UP000363661"/>
    </source>
</evidence>
<dbReference type="EMBL" id="CABHNA010000024">
    <property type="protein sequence ID" value="VUW94777.1"/>
    <property type="molecule type" value="Genomic_DNA"/>
</dbReference>